<name>A0A930YNA5_9ACTN</name>
<evidence type="ECO:0000256" key="1">
    <source>
        <dbReference type="SAM" id="MobiDB-lite"/>
    </source>
</evidence>
<proteinExistence type="predicted"/>
<protein>
    <recommendedName>
        <fullName evidence="4">Secreted protein</fullName>
    </recommendedName>
</protein>
<evidence type="ECO:0000313" key="2">
    <source>
        <dbReference type="EMBL" id="MBF4766425.1"/>
    </source>
</evidence>
<evidence type="ECO:0000313" key="3">
    <source>
        <dbReference type="Proteomes" id="UP000660668"/>
    </source>
</evidence>
<feature type="region of interest" description="Disordered" evidence="1">
    <location>
        <begin position="87"/>
        <end position="121"/>
    </location>
</feature>
<dbReference type="InterPro" id="IPR043777">
    <property type="entry name" value="DUF5719"/>
</dbReference>
<keyword evidence="3" id="KW-1185">Reference proteome</keyword>
<organism evidence="2 3">
    <name type="scientific">Nocardioides agariphilus</name>
    <dbReference type="NCBI Taxonomy" id="433664"/>
    <lineage>
        <taxon>Bacteria</taxon>
        <taxon>Bacillati</taxon>
        <taxon>Actinomycetota</taxon>
        <taxon>Actinomycetes</taxon>
        <taxon>Propionibacteriales</taxon>
        <taxon>Nocardioidaceae</taxon>
        <taxon>Nocardioides</taxon>
    </lineage>
</organism>
<accession>A0A930YNA5</accession>
<sequence length="468" mass="47540">MTQNRGRRMALPPPERVARGLRARLNVTAVLALVLPLLTVGALSLVRQADVADPRQAPSETALDLAVLACPSGITEDGVLRVSSATSEAGSVDVGPVGGAGSTTSLNVPADTTAEARPGRDPVTVRASGAMAPALSAARADAGPAATSCVAPQPEQWFTGLGAAAKHSSVLELVNPDPGPAVADISLIASRGPVEAPSLRGITVPGGSSLRVELAREIPLRGEISAEVVVSRGRVGVFVVDTYDELGRGNAGVDWLAAQQPSEVLTILGLPSGAGSRALVVANDGDDEARVVVRVVTSDSAFRPEGLDDIRVPPHSVVRVPLTGILGQAVKDGAVGVQLEATRPVTATLRSFVAGDISDAVPLTPFSEATQAILPDGQSTVLLSSAFVAAAEVVSYNGDGDQKTSAVDLSPGRTVSVKLPKDAVLVTVTPSSAPVRGAVVTTDGGTSVLGLRELVRTRLVPGLRSALP</sequence>
<dbReference type="AlphaFoldDB" id="A0A930YNA5"/>
<dbReference type="RefSeq" id="WP_194694552.1">
    <property type="nucleotide sequence ID" value="NZ_JADKPO010000001.1"/>
</dbReference>
<dbReference type="Proteomes" id="UP000660668">
    <property type="component" value="Unassembled WGS sequence"/>
</dbReference>
<dbReference type="Pfam" id="PF18986">
    <property type="entry name" value="DUF5719"/>
    <property type="match status" value="1"/>
</dbReference>
<dbReference type="EMBL" id="JADKPO010000001">
    <property type="protein sequence ID" value="MBF4766425.1"/>
    <property type="molecule type" value="Genomic_DNA"/>
</dbReference>
<reference evidence="2" key="1">
    <citation type="submission" date="2020-11" db="EMBL/GenBank/DDBJ databases">
        <title>Nocardioides cynanchi sp. nov., isolated from soil of rhizosphere of Cynanchum wilfordii.</title>
        <authorList>
            <person name="Lee J.-S."/>
            <person name="Suh M.K."/>
            <person name="Kim J.-S."/>
        </authorList>
    </citation>
    <scope>NUCLEOTIDE SEQUENCE</scope>
    <source>
        <strain evidence="2">KCTC 19276</strain>
    </source>
</reference>
<evidence type="ECO:0008006" key="4">
    <source>
        <dbReference type="Google" id="ProtNLM"/>
    </source>
</evidence>
<gene>
    <name evidence="2" type="ORF">ISU10_01435</name>
</gene>
<comment type="caution">
    <text evidence="2">The sequence shown here is derived from an EMBL/GenBank/DDBJ whole genome shotgun (WGS) entry which is preliminary data.</text>
</comment>